<dbReference type="InterPro" id="IPR016040">
    <property type="entry name" value="NAD(P)-bd_dom"/>
</dbReference>
<dbReference type="Proteomes" id="UP000002499">
    <property type="component" value="Unassembled WGS sequence"/>
</dbReference>
<dbReference type="PANTHER" id="PTHR43162">
    <property type="match status" value="1"/>
</dbReference>
<evidence type="ECO:0000313" key="2">
    <source>
        <dbReference type="EMBL" id="EFY86598.1"/>
    </source>
</evidence>
<dbReference type="eggNOG" id="ENOG502SAYW">
    <property type="taxonomic scope" value="Eukaryota"/>
</dbReference>
<keyword evidence="3" id="KW-1185">Reference proteome</keyword>
<dbReference type="OMA" id="EIMTNHI"/>
<accession>E9EBX8</accession>
<dbReference type="KEGG" id="maw:19251687"/>
<dbReference type="InterPro" id="IPR036291">
    <property type="entry name" value="NAD(P)-bd_dom_sf"/>
</dbReference>
<dbReference type="InParanoid" id="E9EBX8"/>
<dbReference type="OrthoDB" id="419598at2759"/>
<dbReference type="AlphaFoldDB" id="E9EBX8"/>
<reference evidence="2 3" key="1">
    <citation type="journal article" date="2011" name="PLoS Genet.">
        <title>Genome sequencing and comparative transcriptomics of the model entomopathogenic fungi Metarhizium anisopliae and M. acridum.</title>
        <authorList>
            <person name="Gao Q."/>
            <person name="Jin K."/>
            <person name="Ying S.H."/>
            <person name="Zhang Y."/>
            <person name="Xiao G."/>
            <person name="Shang Y."/>
            <person name="Duan Z."/>
            <person name="Hu X."/>
            <person name="Xie X.Q."/>
            <person name="Zhou G."/>
            <person name="Peng G."/>
            <person name="Luo Z."/>
            <person name="Huang W."/>
            <person name="Wang B."/>
            <person name="Fang W."/>
            <person name="Wang S."/>
            <person name="Zhong Y."/>
            <person name="Ma L.J."/>
            <person name="St Leger R.J."/>
            <person name="Zhao G.P."/>
            <person name="Pei Y."/>
            <person name="Feng M.G."/>
            <person name="Xia Y."/>
            <person name="Wang C."/>
        </authorList>
    </citation>
    <scope>NUCLEOTIDE SEQUENCE [LARGE SCALE GENOMIC DNA]</scope>
    <source>
        <strain evidence="2 3">CQMa 102</strain>
    </source>
</reference>
<proteinExistence type="predicted"/>
<organism evidence="3">
    <name type="scientific">Metarhizium acridum (strain CQMa 102)</name>
    <dbReference type="NCBI Taxonomy" id="655827"/>
    <lineage>
        <taxon>Eukaryota</taxon>
        <taxon>Fungi</taxon>
        <taxon>Dikarya</taxon>
        <taxon>Ascomycota</taxon>
        <taxon>Pezizomycotina</taxon>
        <taxon>Sordariomycetes</taxon>
        <taxon>Hypocreomycetidae</taxon>
        <taxon>Hypocreales</taxon>
        <taxon>Clavicipitaceae</taxon>
        <taxon>Metarhizium</taxon>
    </lineage>
</organism>
<evidence type="ECO:0000259" key="1">
    <source>
        <dbReference type="Pfam" id="PF13460"/>
    </source>
</evidence>
<evidence type="ECO:0000313" key="3">
    <source>
        <dbReference type="Proteomes" id="UP000002499"/>
    </source>
</evidence>
<gene>
    <name evidence="2" type="ORF">MAC_07376</name>
</gene>
<dbReference type="EMBL" id="GL698543">
    <property type="protein sequence ID" value="EFY86598.1"/>
    <property type="molecule type" value="Genomic_DNA"/>
</dbReference>
<dbReference type="PANTHER" id="PTHR43162:SF1">
    <property type="entry name" value="PRESTALK A DIFFERENTIATION PROTEIN A"/>
    <property type="match status" value="1"/>
</dbReference>
<dbReference type="HOGENOM" id="CLU_007383_10_5_1"/>
<dbReference type="Gene3D" id="3.40.50.720">
    <property type="entry name" value="NAD(P)-binding Rossmann-like Domain"/>
    <property type="match status" value="1"/>
</dbReference>
<protein>
    <submittedName>
        <fullName evidence="2">Putative nucleoside-diphosphate-sugar epimerase</fullName>
    </submittedName>
</protein>
<sequence length="308" mass="33170">MLVTVVPASTRTGRAVIRSLLASQDPGVEIQAIYRDAARAPAEFTSLPNFTAVAGDIADESSLNFTGSDAVVAITPPVFDSGDIVAIAKERSENVKGAIERSGTVNRLVLLSSIGAQYSSGVGEIKTNNIAERVLATTDIPEIIFIRCAYFMENWTVALDTLRGPEPFFYSTVTPLEWKIPMVAVGDVGAVIASQALKQESSPRRPYVFELHGPRMYSPLDVQVAFSDALGRQVAIKPVARGDLHGFYKQVFPDDLVPEWVEMATSFLPGGVMKPGDVEEGTGVVNGKTELGDAIKDAVRSLLQQTRK</sequence>
<dbReference type="Pfam" id="PF13460">
    <property type="entry name" value="NAD_binding_10"/>
    <property type="match status" value="1"/>
</dbReference>
<dbReference type="Gene3D" id="3.90.25.10">
    <property type="entry name" value="UDP-galactose 4-epimerase, domain 1"/>
    <property type="match status" value="1"/>
</dbReference>
<feature type="domain" description="NAD(P)-binding" evidence="1">
    <location>
        <begin position="8"/>
        <end position="130"/>
    </location>
</feature>
<name>E9EBX8_METAQ</name>
<dbReference type="GeneID" id="19251687"/>
<dbReference type="SUPFAM" id="SSF51735">
    <property type="entry name" value="NAD(P)-binding Rossmann-fold domains"/>
    <property type="match status" value="1"/>
</dbReference>
<dbReference type="InterPro" id="IPR051604">
    <property type="entry name" value="Ergot_Alk_Oxidoreductase"/>
</dbReference>